<evidence type="ECO:0000313" key="7">
    <source>
        <dbReference type="Proteomes" id="UP001304650"/>
    </source>
</evidence>
<dbReference type="PROSITE" id="PS51071">
    <property type="entry name" value="HTH_RPIR"/>
    <property type="match status" value="1"/>
</dbReference>
<feature type="domain" description="HTH rpiR-type" evidence="4">
    <location>
        <begin position="1"/>
        <end position="77"/>
    </location>
</feature>
<sequence>MDMRSRIHSYFPSLSKSEQKVANVVLEQEGELIYHSVTELSEYAQVGEATIMRFCRKIGFKGYQDFKLALAQEGGQKRDEAAVAVDSDDYVSLLYQNAQKVIEASLNVMDRDKLQTAVDLLDGAKNIQFFGVGSSAITAQDAKNRLLRIGRRSEAVVDSHMQAMLAVTLGPGDVAIGFSVSGSTLDTIGLLDKAKQAGAQVIAITNHAKSPITGIADVVLLTAGRESPLEGGSIMAKISQLFVVDLLCTGLARKNTESDMLMRGLTARAVIDRMH</sequence>
<dbReference type="InterPro" id="IPR035472">
    <property type="entry name" value="RpiR-like_SIS"/>
</dbReference>
<dbReference type="SUPFAM" id="SSF53697">
    <property type="entry name" value="SIS domain"/>
    <property type="match status" value="1"/>
</dbReference>
<dbReference type="InterPro" id="IPR009057">
    <property type="entry name" value="Homeodomain-like_sf"/>
</dbReference>
<reference evidence="6" key="1">
    <citation type="submission" date="2022-02" db="EMBL/GenBank/DDBJ databases">
        <title>Paenibacillus sp. MBLB1832 Whole Genome Shotgun Sequencing.</title>
        <authorList>
            <person name="Hwang C.Y."/>
            <person name="Cho E.-S."/>
            <person name="Seo M.-J."/>
        </authorList>
    </citation>
    <scope>NUCLEOTIDE SEQUENCE</scope>
    <source>
        <strain evidence="6">MBLB1832</strain>
    </source>
</reference>
<accession>A0AA96RM61</accession>
<keyword evidence="1" id="KW-0805">Transcription regulation</keyword>
<dbReference type="RefSeq" id="WP_314803515.1">
    <property type="nucleotide sequence ID" value="NZ_CP130319.1"/>
</dbReference>
<keyword evidence="2" id="KW-0238">DNA-binding</keyword>
<keyword evidence="7" id="KW-1185">Reference proteome</keyword>
<evidence type="ECO:0000259" key="4">
    <source>
        <dbReference type="PROSITE" id="PS51071"/>
    </source>
</evidence>
<dbReference type="GO" id="GO:0003677">
    <property type="term" value="F:DNA binding"/>
    <property type="evidence" value="ECO:0007669"/>
    <property type="project" value="UniProtKB-KW"/>
</dbReference>
<dbReference type="InterPro" id="IPR046348">
    <property type="entry name" value="SIS_dom_sf"/>
</dbReference>
<dbReference type="InterPro" id="IPR001347">
    <property type="entry name" value="SIS_dom"/>
</dbReference>
<dbReference type="PROSITE" id="PS51464">
    <property type="entry name" value="SIS"/>
    <property type="match status" value="1"/>
</dbReference>
<dbReference type="Gene3D" id="3.40.50.10490">
    <property type="entry name" value="Glucose-6-phosphate isomerase like protein, domain 1"/>
    <property type="match status" value="1"/>
</dbReference>
<dbReference type="PANTHER" id="PTHR30514:SF1">
    <property type="entry name" value="HTH-TYPE TRANSCRIPTIONAL REGULATOR HEXR-RELATED"/>
    <property type="match status" value="1"/>
</dbReference>
<dbReference type="InterPro" id="IPR047640">
    <property type="entry name" value="RpiR-like"/>
</dbReference>
<evidence type="ECO:0000256" key="1">
    <source>
        <dbReference type="ARBA" id="ARBA00023015"/>
    </source>
</evidence>
<dbReference type="Proteomes" id="UP001304650">
    <property type="component" value="Chromosome"/>
</dbReference>
<dbReference type="CDD" id="cd05013">
    <property type="entry name" value="SIS_RpiR"/>
    <property type="match status" value="1"/>
</dbReference>
<dbReference type="InterPro" id="IPR000281">
    <property type="entry name" value="HTH_RpiR"/>
</dbReference>
<dbReference type="EMBL" id="CP130319">
    <property type="protein sequence ID" value="WNR46131.1"/>
    <property type="molecule type" value="Genomic_DNA"/>
</dbReference>
<keyword evidence="3" id="KW-0804">Transcription</keyword>
<dbReference type="Pfam" id="PF01380">
    <property type="entry name" value="SIS"/>
    <property type="match status" value="1"/>
</dbReference>
<evidence type="ECO:0000256" key="3">
    <source>
        <dbReference type="ARBA" id="ARBA00023163"/>
    </source>
</evidence>
<proteinExistence type="predicted"/>
<dbReference type="SUPFAM" id="SSF46689">
    <property type="entry name" value="Homeodomain-like"/>
    <property type="match status" value="1"/>
</dbReference>
<gene>
    <name evidence="6" type="ORF">MJB10_08570</name>
</gene>
<dbReference type="InterPro" id="IPR036388">
    <property type="entry name" value="WH-like_DNA-bd_sf"/>
</dbReference>
<protein>
    <submittedName>
        <fullName evidence="6">MurR/RpiR family transcriptional regulator</fullName>
    </submittedName>
</protein>
<dbReference type="Gene3D" id="1.10.10.10">
    <property type="entry name" value="Winged helix-like DNA-binding domain superfamily/Winged helix DNA-binding domain"/>
    <property type="match status" value="1"/>
</dbReference>
<dbReference type="PANTHER" id="PTHR30514">
    <property type="entry name" value="GLUCOKINASE"/>
    <property type="match status" value="1"/>
</dbReference>
<evidence type="ECO:0000259" key="5">
    <source>
        <dbReference type="PROSITE" id="PS51464"/>
    </source>
</evidence>
<dbReference type="GO" id="GO:0003700">
    <property type="term" value="F:DNA-binding transcription factor activity"/>
    <property type="evidence" value="ECO:0007669"/>
    <property type="project" value="InterPro"/>
</dbReference>
<dbReference type="KEGG" id="proo:MJB10_08570"/>
<feature type="domain" description="SIS" evidence="5">
    <location>
        <begin position="117"/>
        <end position="257"/>
    </location>
</feature>
<dbReference type="GO" id="GO:1901135">
    <property type="term" value="P:carbohydrate derivative metabolic process"/>
    <property type="evidence" value="ECO:0007669"/>
    <property type="project" value="InterPro"/>
</dbReference>
<name>A0AA96RM61_9BACL</name>
<dbReference type="GO" id="GO:0097367">
    <property type="term" value="F:carbohydrate derivative binding"/>
    <property type="evidence" value="ECO:0007669"/>
    <property type="project" value="InterPro"/>
</dbReference>
<dbReference type="AlphaFoldDB" id="A0AA96RM61"/>
<dbReference type="Pfam" id="PF01418">
    <property type="entry name" value="HTH_6"/>
    <property type="match status" value="1"/>
</dbReference>
<organism evidence="6 7">
    <name type="scientific">Paenibacillus roseopurpureus</name>
    <dbReference type="NCBI Taxonomy" id="2918901"/>
    <lineage>
        <taxon>Bacteria</taxon>
        <taxon>Bacillati</taxon>
        <taxon>Bacillota</taxon>
        <taxon>Bacilli</taxon>
        <taxon>Bacillales</taxon>
        <taxon>Paenibacillaceae</taxon>
        <taxon>Paenibacillus</taxon>
    </lineage>
</organism>
<evidence type="ECO:0000313" key="6">
    <source>
        <dbReference type="EMBL" id="WNR46131.1"/>
    </source>
</evidence>
<evidence type="ECO:0000256" key="2">
    <source>
        <dbReference type="ARBA" id="ARBA00023125"/>
    </source>
</evidence>